<sequence length="228" mass="23440">MRVVVLGGTNGIGLAVAERLTADGAEVTVTGRDPERLAAVKDRVAAAEQVDGTSEAEVAAFFERVGEFEHLVLSFSPGAVGLGPIRSVSSEDLRAAFEGKLFAYLYAIKSALVAESVTMLSAASARAAAPGLSTLAAVNGAIERIVSPLATELAPVRVNAVAPGAIDTDWWSFLPADQRQQQFAAMADGMPIPRAGRAEEVADAVAYLIGASYVTGTVLPVDGGLTVA</sequence>
<dbReference type="AlphaFoldDB" id="A0A3E0I550"/>
<organism evidence="3 4">
    <name type="scientific">Kutzneria buriramensis</name>
    <dbReference type="NCBI Taxonomy" id="1045776"/>
    <lineage>
        <taxon>Bacteria</taxon>
        <taxon>Bacillati</taxon>
        <taxon>Actinomycetota</taxon>
        <taxon>Actinomycetes</taxon>
        <taxon>Pseudonocardiales</taxon>
        <taxon>Pseudonocardiaceae</taxon>
        <taxon>Kutzneria</taxon>
    </lineage>
</organism>
<dbReference type="InterPro" id="IPR051122">
    <property type="entry name" value="SDR_DHRS6-like"/>
</dbReference>
<dbReference type="Proteomes" id="UP000256269">
    <property type="component" value="Unassembled WGS sequence"/>
</dbReference>
<dbReference type="PANTHER" id="PTHR43477:SF1">
    <property type="entry name" value="DIHYDROANTICAPSIN 7-DEHYDROGENASE"/>
    <property type="match status" value="1"/>
</dbReference>
<proteinExistence type="inferred from homology"/>
<dbReference type="Gene3D" id="3.40.50.720">
    <property type="entry name" value="NAD(P)-binding Rossmann-like Domain"/>
    <property type="match status" value="1"/>
</dbReference>
<evidence type="ECO:0000313" key="4">
    <source>
        <dbReference type="Proteomes" id="UP000256269"/>
    </source>
</evidence>
<dbReference type="CDD" id="cd05233">
    <property type="entry name" value="SDR_c"/>
    <property type="match status" value="1"/>
</dbReference>
<dbReference type="EMBL" id="QUNO01000002">
    <property type="protein sequence ID" value="REH53884.1"/>
    <property type="molecule type" value="Genomic_DNA"/>
</dbReference>
<dbReference type="PRINTS" id="PR00081">
    <property type="entry name" value="GDHRDH"/>
</dbReference>
<dbReference type="InterPro" id="IPR002347">
    <property type="entry name" value="SDR_fam"/>
</dbReference>
<gene>
    <name evidence="3" type="ORF">BCF44_102105</name>
</gene>
<dbReference type="GO" id="GO:0016491">
    <property type="term" value="F:oxidoreductase activity"/>
    <property type="evidence" value="ECO:0007669"/>
    <property type="project" value="UniProtKB-KW"/>
</dbReference>
<accession>A0A3E0I550</accession>
<evidence type="ECO:0000256" key="2">
    <source>
        <dbReference type="ARBA" id="ARBA00023002"/>
    </source>
</evidence>
<dbReference type="OrthoDB" id="9806974at2"/>
<keyword evidence="2" id="KW-0560">Oxidoreductase</keyword>
<evidence type="ECO:0000313" key="3">
    <source>
        <dbReference type="EMBL" id="REH53884.1"/>
    </source>
</evidence>
<protein>
    <submittedName>
        <fullName evidence="3">NAD(P)-dependent dehydrogenase (Short-subunit alcohol dehydrogenase family)</fullName>
    </submittedName>
</protein>
<dbReference type="RefSeq" id="WP_116173550.1">
    <property type="nucleotide sequence ID" value="NZ_CP144375.1"/>
</dbReference>
<dbReference type="PANTHER" id="PTHR43477">
    <property type="entry name" value="DIHYDROANTICAPSIN 7-DEHYDROGENASE"/>
    <property type="match status" value="1"/>
</dbReference>
<dbReference type="SUPFAM" id="SSF51735">
    <property type="entry name" value="NAD(P)-binding Rossmann-fold domains"/>
    <property type="match status" value="1"/>
</dbReference>
<comment type="caution">
    <text evidence="3">The sequence shown here is derived from an EMBL/GenBank/DDBJ whole genome shotgun (WGS) entry which is preliminary data.</text>
</comment>
<name>A0A3E0I550_9PSEU</name>
<comment type="similarity">
    <text evidence="1">Belongs to the short-chain dehydrogenases/reductases (SDR) family.</text>
</comment>
<dbReference type="Pfam" id="PF13561">
    <property type="entry name" value="adh_short_C2"/>
    <property type="match status" value="1"/>
</dbReference>
<dbReference type="InterPro" id="IPR036291">
    <property type="entry name" value="NAD(P)-bd_dom_sf"/>
</dbReference>
<evidence type="ECO:0000256" key="1">
    <source>
        <dbReference type="ARBA" id="ARBA00006484"/>
    </source>
</evidence>
<reference evidence="3 4" key="1">
    <citation type="submission" date="2018-08" db="EMBL/GenBank/DDBJ databases">
        <title>Genomic Encyclopedia of Archaeal and Bacterial Type Strains, Phase II (KMG-II): from individual species to whole genera.</title>
        <authorList>
            <person name="Goeker M."/>
        </authorList>
    </citation>
    <scope>NUCLEOTIDE SEQUENCE [LARGE SCALE GENOMIC DNA]</scope>
    <source>
        <strain evidence="3 4">DSM 45791</strain>
    </source>
</reference>
<keyword evidence="4" id="KW-1185">Reference proteome</keyword>